<evidence type="ECO:0000313" key="4">
    <source>
        <dbReference type="Proteomes" id="UP000236630"/>
    </source>
</evidence>
<sequence length="101" mass="11189">MAPRSGRGKSNKTKADKKKKEEKVVPSVLDITIITPYESQVILKGISTDKILDVKKLLASNVETCHLTNYSLSHEVKGQRLNDGVEVVTLKPCLLKMVEGR</sequence>
<reference evidence="3 4" key="1">
    <citation type="journal article" date="2017" name="Front. Genet.">
        <title>Draft sequencing of the heterozygous diploid genome of Satsuma (Citrus unshiu Marc.) using a hybrid assembly approach.</title>
        <authorList>
            <person name="Shimizu T."/>
            <person name="Tanizawa Y."/>
            <person name="Mochizuki T."/>
            <person name="Nagasaki H."/>
            <person name="Yoshioka T."/>
            <person name="Toyoda A."/>
            <person name="Fujiyama A."/>
            <person name="Kaminuma E."/>
            <person name="Nakamura Y."/>
        </authorList>
    </citation>
    <scope>NUCLEOTIDE SEQUENCE [LARGE SCALE GENOMIC DNA]</scope>
    <source>
        <strain evidence="4">cv. Miyagawa wase</strain>
    </source>
</reference>
<feature type="compositionally biased region" description="Basic residues" evidence="1">
    <location>
        <begin position="1"/>
        <end position="17"/>
    </location>
</feature>
<organism evidence="3 4">
    <name type="scientific">Citrus unshiu</name>
    <name type="common">Satsuma mandarin</name>
    <name type="synonym">Citrus nobilis var. unshiu</name>
    <dbReference type="NCBI Taxonomy" id="55188"/>
    <lineage>
        <taxon>Eukaryota</taxon>
        <taxon>Viridiplantae</taxon>
        <taxon>Streptophyta</taxon>
        <taxon>Embryophyta</taxon>
        <taxon>Tracheophyta</taxon>
        <taxon>Spermatophyta</taxon>
        <taxon>Magnoliopsida</taxon>
        <taxon>eudicotyledons</taxon>
        <taxon>Gunneridae</taxon>
        <taxon>Pentapetalae</taxon>
        <taxon>rosids</taxon>
        <taxon>malvids</taxon>
        <taxon>Sapindales</taxon>
        <taxon>Rutaceae</taxon>
        <taxon>Aurantioideae</taxon>
        <taxon>Citrus</taxon>
    </lineage>
</organism>
<name>A0A2H5QDU1_CITUN</name>
<dbReference type="Pfam" id="PF15044">
    <property type="entry name" value="CLU_N"/>
    <property type="match status" value="1"/>
</dbReference>
<dbReference type="Proteomes" id="UP000236630">
    <property type="component" value="Unassembled WGS sequence"/>
</dbReference>
<keyword evidence="4" id="KW-1185">Reference proteome</keyword>
<dbReference type="STRING" id="55188.A0A2H5QDU1"/>
<evidence type="ECO:0000259" key="2">
    <source>
        <dbReference type="Pfam" id="PF15044"/>
    </source>
</evidence>
<proteinExistence type="predicted"/>
<feature type="region of interest" description="Disordered" evidence="1">
    <location>
        <begin position="1"/>
        <end position="22"/>
    </location>
</feature>
<evidence type="ECO:0000313" key="3">
    <source>
        <dbReference type="EMBL" id="GAY62762.1"/>
    </source>
</evidence>
<dbReference type="GO" id="GO:0005737">
    <property type="term" value="C:cytoplasm"/>
    <property type="evidence" value="ECO:0007669"/>
    <property type="project" value="TreeGrafter"/>
</dbReference>
<gene>
    <name evidence="3" type="ORF">CUMW_220370</name>
</gene>
<dbReference type="PANTHER" id="PTHR12601:SF45">
    <property type="entry name" value="PROTEIN REDUCED CHLOROPLAST COVERAGE 3"/>
    <property type="match status" value="1"/>
</dbReference>
<dbReference type="InterPro" id="IPR027523">
    <property type="entry name" value="CLU_prot"/>
</dbReference>
<feature type="domain" description="Clustered mitochondria protein N-terminal" evidence="2">
    <location>
        <begin position="48"/>
        <end position="87"/>
    </location>
</feature>
<protein>
    <recommendedName>
        <fullName evidence="2">Clustered mitochondria protein N-terminal domain-containing protein</fullName>
    </recommendedName>
</protein>
<dbReference type="PANTHER" id="PTHR12601">
    <property type="entry name" value="EUKARYOTIC TRANSLATION INITIATION FACTOR 3 SUBUNIT EIF-3"/>
    <property type="match status" value="1"/>
</dbReference>
<comment type="caution">
    <text evidence="3">The sequence shown here is derived from an EMBL/GenBank/DDBJ whole genome shotgun (WGS) entry which is preliminary data.</text>
</comment>
<accession>A0A2H5QDU1</accession>
<dbReference type="AlphaFoldDB" id="A0A2H5QDU1"/>
<evidence type="ECO:0000256" key="1">
    <source>
        <dbReference type="SAM" id="MobiDB-lite"/>
    </source>
</evidence>
<dbReference type="EMBL" id="BDQV01000320">
    <property type="protein sequence ID" value="GAY62762.1"/>
    <property type="molecule type" value="Genomic_DNA"/>
</dbReference>
<dbReference type="InterPro" id="IPR028275">
    <property type="entry name" value="CLU_N"/>
</dbReference>